<organism evidence="2 3">
    <name type="scientific">Plantactinospora sonchi</name>
    <dbReference type="NCBI Taxonomy" id="1544735"/>
    <lineage>
        <taxon>Bacteria</taxon>
        <taxon>Bacillati</taxon>
        <taxon>Actinomycetota</taxon>
        <taxon>Actinomycetes</taxon>
        <taxon>Micromonosporales</taxon>
        <taxon>Micromonosporaceae</taxon>
        <taxon>Plantactinospora</taxon>
    </lineage>
</organism>
<evidence type="ECO:0000256" key="1">
    <source>
        <dbReference type="SAM" id="MobiDB-lite"/>
    </source>
</evidence>
<feature type="compositionally biased region" description="Low complexity" evidence="1">
    <location>
        <begin position="34"/>
        <end position="58"/>
    </location>
</feature>
<dbReference type="EMBL" id="JAZGQK010000003">
    <property type="protein sequence ID" value="MEE6257916.1"/>
    <property type="molecule type" value="Genomic_DNA"/>
</dbReference>
<dbReference type="RefSeq" id="WP_331213024.1">
    <property type="nucleotide sequence ID" value="NZ_JAZGQK010000003.1"/>
</dbReference>
<feature type="region of interest" description="Disordered" evidence="1">
    <location>
        <begin position="20"/>
        <end position="58"/>
    </location>
</feature>
<evidence type="ECO:0000313" key="2">
    <source>
        <dbReference type="EMBL" id="MEE6257916.1"/>
    </source>
</evidence>
<name>A0ABU7RN74_9ACTN</name>
<protein>
    <recommendedName>
        <fullName evidence="4">DNA-binding protein</fullName>
    </recommendedName>
</protein>
<keyword evidence="3" id="KW-1185">Reference proteome</keyword>
<evidence type="ECO:0000313" key="3">
    <source>
        <dbReference type="Proteomes" id="UP001332243"/>
    </source>
</evidence>
<accession>A0ABU7RN74</accession>
<evidence type="ECO:0008006" key="4">
    <source>
        <dbReference type="Google" id="ProtNLM"/>
    </source>
</evidence>
<proteinExistence type="predicted"/>
<gene>
    <name evidence="2" type="ORF">V1633_05330</name>
</gene>
<reference evidence="2 3" key="1">
    <citation type="submission" date="2024-01" db="EMBL/GenBank/DDBJ databases">
        <title>Genome insights into Plantactinospora sonchi sp. nov.</title>
        <authorList>
            <person name="Wang L."/>
        </authorList>
    </citation>
    <scope>NUCLEOTIDE SEQUENCE [LARGE SCALE GENOMIC DNA]</scope>
    <source>
        <strain evidence="2 3">NEAU-QY2</strain>
    </source>
</reference>
<dbReference type="Proteomes" id="UP001332243">
    <property type="component" value="Unassembled WGS sequence"/>
</dbReference>
<sequence length="1697" mass="181352">MTTMTAELEELLAAGAVLPLPTGDVTAPPKPGVTATGPTDGPGTATGPTDRPGTAAGGAAVPLTARTYRHPVLDDRPVVRLVAADLGTGEDATAEFLGLLRVDEPVTVGLGQRQSLGFPEWVLVHHPEDARDALAVVPELKRIVEQARSKPKLAVEAYHAVADRLARSKPHFLPTFYEQAGRVLLAGQEESFAGQLFNRARKAEAEHGLPVDPDRLDEVYLEFALAGALSATALAGYAKDLAARLPADEALDRFCGLCVRGVAAGLVPAATLATTVRRLVRAATKTGDPAVARERDYLTGLIGLPATLKATAWWKAQLPELVTLAGQDGSVRGTLLNLMPSDDWDGEILPQWLDILRRTGATDGLVDGRRPDAERPADGSVGWLRRFLAARQVQRYRRPRWLPALAELVTRMAAQLRAELAASGETIGRIDNVDLIDLLLTLEIPVADPGDGGLDLTGWDRGEGQHDLLGVAGDARFRAALFKAIPQPRDESSRQVIRLLAGLPGGRLVLTDWIRARSRECIGSGLPGLHEAVELLRAVPREALALAREEVSAAARTDVAAALVRTLRGGLFAELGWPAWEEALADLIDLGSNRREVVAADAWPYLIVAGPSRVRVIGDDIVLRHDLRIPNQDAWGEPAFHYVDGTLLVYWESRELNGRLRGYWHSAAGDPQPLEGTHHGRYRYGYSIGRVTLPVPGGGRTTGAGVLHVGDTAIPKQVELIGDGTSYWVRTGDRNRQWTEYDPVTGTYGRPGPPGFLADALVNAPDGSRLKDHLSWLLPAPSDQVTPVGVPVDGRLGWRVLELPDGTARGEDLAGRRVTVPKGWPVAALTLPGDDRPRALLDGGKLVDPDGIVSTVANGGDQPAGAAPLPPQRYWHQLRARDPEGSTALRRIDRETAAALLKGTAEQLATERIERAVATRGSGGTAAAQFIRGTAGTRPTVGVTAAQPTGAGQPAAPVAARPDGVVSLVRSVLPQLSHDALVAGVAGVLRFAGAQQTALAKLAEQVRDLPVAQPVEVPVDGPTDQELYVALDGLGVPRQSTAVKATVQQLHVLRQAVDAPLPDPLPRLHLAGPALPNPALDWPDRVTDAAAVAYRAAIGITPEPDRETLLRLLTDLDGLGLVTATETAGWRQFVLHVEEPYLTGPDGKRLRGNWRGILPLAEGTFIACYDHRKASPATPGHLFLALYRDPSGAFEVPAPYTVRSETPLGDDRSAGWLGRFLTEYATHGPVPWLPDAADRFVELTGVTSTVAKLVLAGLPLADSDSPLPADTRKLLGIKATEVGYARRRLRELRAEVGRALVAALLPDDVGRLWTDGPDVAGAAELWNRTVGRRPAVPEQLLADADRAVQAGWRPEQALPALLDPAGTPELSTDLVWAVQGDHVAPVPSGGRGFGAETLVGAVATAAWAAHHTPVGDPIRAALPAALDAVRDRLANPDLLLSLGQYARLSTFRQVAGTPTETGTGWERYGALVMATADDQPVPAIRVALLDDTGSDPFLPALRGARQRMFPVEAALWLVRDPGFASLLADPGDPVAGTRDPDGTWWPQDPTRSVPDLVAEVAAGYNLGPDAAATYLMLLAMPEPTDRNVARWTGWRPARLKAARAELAGTDLVVSATRARAGRSLFLPCAWLQHGSPRLPDEQWKSVLFRIPGQPGAPFATDLPVQPVTTLYRRAWQRLRDGDVPRLEELQAPPRGRR</sequence>
<comment type="caution">
    <text evidence="2">The sequence shown here is derived from an EMBL/GenBank/DDBJ whole genome shotgun (WGS) entry which is preliminary data.</text>
</comment>